<evidence type="ECO:0000256" key="2">
    <source>
        <dbReference type="SAM" id="MobiDB-lite"/>
    </source>
</evidence>
<feature type="repeat" description="ANK" evidence="1">
    <location>
        <begin position="1418"/>
        <end position="1454"/>
    </location>
</feature>
<dbReference type="STRING" id="554065.E1ZSM9"/>
<dbReference type="RefSeq" id="XP_005843234.1">
    <property type="nucleotide sequence ID" value="XM_005843172.1"/>
</dbReference>
<dbReference type="SMART" id="SM00248">
    <property type="entry name" value="ANK"/>
    <property type="match status" value="9"/>
</dbReference>
<dbReference type="PROSITE" id="PS50088">
    <property type="entry name" value="ANK_REPEAT"/>
    <property type="match status" value="7"/>
</dbReference>
<feature type="region of interest" description="Disordered" evidence="2">
    <location>
        <begin position="1150"/>
        <end position="1175"/>
    </location>
</feature>
<feature type="repeat" description="ANK" evidence="1">
    <location>
        <begin position="1382"/>
        <end position="1417"/>
    </location>
</feature>
<dbReference type="InterPro" id="IPR036770">
    <property type="entry name" value="Ankyrin_rpt-contain_sf"/>
</dbReference>
<gene>
    <name evidence="3" type="ORF">CHLNCDRAFT_141330</name>
</gene>
<dbReference type="SUPFAM" id="SSF48371">
    <property type="entry name" value="ARM repeat"/>
    <property type="match status" value="1"/>
</dbReference>
<dbReference type="OrthoDB" id="514348at2759"/>
<dbReference type="EMBL" id="GL433867">
    <property type="protein sequence ID" value="EFN51132.1"/>
    <property type="molecule type" value="Genomic_DNA"/>
</dbReference>
<keyword evidence="4" id="KW-1185">Reference proteome</keyword>
<dbReference type="Gene3D" id="1.25.10.10">
    <property type="entry name" value="Leucine-rich Repeat Variant"/>
    <property type="match status" value="1"/>
</dbReference>
<organism evidence="4">
    <name type="scientific">Chlorella variabilis</name>
    <name type="common">Green alga</name>
    <dbReference type="NCBI Taxonomy" id="554065"/>
    <lineage>
        <taxon>Eukaryota</taxon>
        <taxon>Viridiplantae</taxon>
        <taxon>Chlorophyta</taxon>
        <taxon>core chlorophytes</taxon>
        <taxon>Trebouxiophyceae</taxon>
        <taxon>Chlorellales</taxon>
        <taxon>Chlorellaceae</taxon>
        <taxon>Chlorella clade</taxon>
        <taxon>Chlorella</taxon>
    </lineage>
</organism>
<protein>
    <submittedName>
        <fullName evidence="3">Uncharacterized protein</fullName>
    </submittedName>
</protein>
<dbReference type="eggNOG" id="KOG0504">
    <property type="taxonomic scope" value="Eukaryota"/>
</dbReference>
<dbReference type="PANTHER" id="PTHR24118">
    <property type="entry name" value="POTE ANKYRIN DOMAIN"/>
    <property type="match status" value="1"/>
</dbReference>
<reference evidence="3 4" key="1">
    <citation type="journal article" date="2010" name="Plant Cell">
        <title>The Chlorella variabilis NC64A genome reveals adaptation to photosymbiosis, coevolution with viruses, and cryptic sex.</title>
        <authorList>
            <person name="Blanc G."/>
            <person name="Duncan G."/>
            <person name="Agarkova I."/>
            <person name="Borodovsky M."/>
            <person name="Gurnon J."/>
            <person name="Kuo A."/>
            <person name="Lindquist E."/>
            <person name="Lucas S."/>
            <person name="Pangilinan J."/>
            <person name="Polle J."/>
            <person name="Salamov A."/>
            <person name="Terry A."/>
            <person name="Yamada T."/>
            <person name="Dunigan D.D."/>
            <person name="Grigoriev I.V."/>
            <person name="Claverie J.M."/>
            <person name="Van Etten J.L."/>
        </authorList>
    </citation>
    <scope>NUCLEOTIDE SEQUENCE [LARGE SCALE GENOMIC DNA]</scope>
    <source>
        <strain evidence="3 4">NC64A</strain>
    </source>
</reference>
<dbReference type="Gene3D" id="1.25.40.20">
    <property type="entry name" value="Ankyrin repeat-containing domain"/>
    <property type="match status" value="5"/>
</dbReference>
<sequence length="1592" mass="162121">MAAAGGGDLRAGLFSGDPLKQTAALMSGFAALSAGRDVAPLVSAALQLLGNPSTAVEPKRVAYDFAMAAQLADADLARLAVVVQADMQKGVPHEVRVKALQALPLLPGHRLEALLTTGGVLERLFLNLRSSSDAVRAASIEAAAEVTAHERTLQAAAESPALLSALIDLWESITDALTDETDLVCASACAALAQLLQAEDGGAAPLPAGPAAVLSPLTDCVHKRLGGLLGVALARFRALGTVLVVAVPPLLVAYLRGLSPLPEERRLDALPGDVGSVGRCHAYEECSVLLVELLHSPNAAVLLAAAEALLQLAKMDGASAVVLSVLPKAAAAIIGAATNAEGQLSAAQPQVLMLLLAHLPVMPAVQQPLLFQRLLPLVAAVPSAAERCRGLARLWAAVLQYDWSSSAADKAARQQRAAAAAATPAAPAPQLQQLLLEPGIKEAVSGQAGSGDVGAALSAAAAAAAPPPVFPAFREELVGSLLYGLLSHPRGSAAVGAGAGAAGASSLLAEASEMQALVESVEWLASAKTALQGTKACLGWDRVTAVLTTGTTAVVDLWLQLLLRTIQAAGAVKAHLAGRQAEAAAAAQAAEGSGRQAVASLSQSVYRRVGAIDMDMQGMLLQIASNWRALHPVVRPRAVWVCCCHLQLKSVLDGAWNSCVDAIRGLLLDSRKSQVGSHVAAVAEGLLAAPPSGGPDDTARHAAGLAAAAGQQAQVAMLCLERLISLVAYNNRDPLAGQLAPIGSLLEKLCKLELENECGPALKERIGRLLAAVLPVATSGKEKGGGAGYTRSTTISIRSRPAEEQAEENGKRDAAPIVVELHPDPAAPAAAAYPNTLPAAAALFGTKEAVRYGHLLEQLQSAAWQDDEAAAAGGDGAAAAAGLPSLLQLTAILAGAGGGAAAAAAAGVEVTGPSTPLALSLSHSMDAANRSISLRCAVHNRTMEAIRGVEVELMLGGPVVPGHRRPLSFQLQALPPAGSTSWETELRVSGFGWPSVQPAIFLPIKLPGGEEAGMRCRPYNLAAAASEPGPAGLQHVMASMQGTSMLCVLRATAPVHGSAHAAFYGSSWDGQRIACVVTGVLDSAAGASATATGGGGGAAGGSGAAAAQPLGLQPARLHFHFRSESAQVISHVQGHEIELLDQLTGGRVVPTAAGEEGSDAAGATAAAPASQASEAEAYRPSTFSFLRSVTLRSEEEEHRDAEGDEGGVDPAAAEAARRAFEGAVLAQWQRLRALRETLHQAVQRPGRHACLQLLYACLAKGADVNSRDKNGCTALHLASWKNPDPSAVGGVIAALVAEGADVRAKNEDGDEPLHWAATNNNAEASVAAVQELLAAGADVRAKNEDGDEPLHWAATNNNAEASVAAVQALVAAGADVQAKDNNGAEPLHWAAYSIAAAAAAASQALLAAGADMRAKNEDGTEPLHWAADNSNAEASVAIVQALVAAGADVRAKGEYGAEPLHWAATNNNAEASVAAVQALVAAGADVRAMNEDGAEPLHWAADNSIAAAAAAASQALLAAGADVRARDDADEEPLHWAAAQNESPVAAAILQQLQQKQPGQSTAQLEASASECVVCRNACRQPSAKTVTIYHP</sequence>
<dbReference type="PANTHER" id="PTHR24118:SF99">
    <property type="entry name" value="POTE ANKYRIN DOMAIN FAMILY MEMBER 3C-RELATED"/>
    <property type="match status" value="1"/>
</dbReference>
<feature type="repeat" description="ANK" evidence="1">
    <location>
        <begin position="1308"/>
        <end position="1344"/>
    </location>
</feature>
<evidence type="ECO:0000313" key="3">
    <source>
        <dbReference type="EMBL" id="EFN51132.1"/>
    </source>
</evidence>
<keyword evidence="1" id="KW-0040">ANK repeat</keyword>
<evidence type="ECO:0000313" key="4">
    <source>
        <dbReference type="Proteomes" id="UP000008141"/>
    </source>
</evidence>
<name>E1ZSM9_CHLVA</name>
<dbReference type="InterPro" id="IPR002110">
    <property type="entry name" value="Ankyrin_rpt"/>
</dbReference>
<dbReference type="PROSITE" id="PS50297">
    <property type="entry name" value="ANK_REP_REGION"/>
    <property type="match status" value="5"/>
</dbReference>
<dbReference type="InterPro" id="IPR016024">
    <property type="entry name" value="ARM-type_fold"/>
</dbReference>
<dbReference type="InterPro" id="IPR011989">
    <property type="entry name" value="ARM-like"/>
</dbReference>
<proteinExistence type="predicted"/>
<dbReference type="GeneID" id="17350618"/>
<dbReference type="InParanoid" id="E1ZSM9"/>
<accession>E1ZSM9</accession>
<dbReference type="Proteomes" id="UP000008141">
    <property type="component" value="Unassembled WGS sequence"/>
</dbReference>
<feature type="compositionally biased region" description="Low complexity" evidence="2">
    <location>
        <begin position="1152"/>
        <end position="1175"/>
    </location>
</feature>
<feature type="repeat" description="ANK" evidence="1">
    <location>
        <begin position="1270"/>
        <end position="1307"/>
    </location>
</feature>
<dbReference type="SUPFAM" id="SSF48403">
    <property type="entry name" value="Ankyrin repeat"/>
    <property type="match status" value="1"/>
</dbReference>
<dbReference type="KEGG" id="cvr:CHLNCDRAFT_141330"/>
<feature type="repeat" description="ANK" evidence="1">
    <location>
        <begin position="1492"/>
        <end position="1528"/>
    </location>
</feature>
<feature type="repeat" description="ANK" evidence="1">
    <location>
        <begin position="1455"/>
        <end position="1491"/>
    </location>
</feature>
<feature type="repeat" description="ANK" evidence="1">
    <location>
        <begin position="1345"/>
        <end position="1381"/>
    </location>
</feature>
<dbReference type="Pfam" id="PF12796">
    <property type="entry name" value="Ank_2"/>
    <property type="match status" value="4"/>
</dbReference>
<evidence type="ECO:0000256" key="1">
    <source>
        <dbReference type="PROSITE-ProRule" id="PRU00023"/>
    </source>
</evidence>